<dbReference type="UniPathway" id="UPA00659"/>
<evidence type="ECO:0000256" key="9">
    <source>
        <dbReference type="ARBA" id="ARBA00023140"/>
    </source>
</evidence>
<keyword evidence="6" id="KW-0276">Fatty acid metabolism</keyword>
<dbReference type="InterPro" id="IPR042231">
    <property type="entry name" value="Cho/carn_acyl_trans_2"/>
</dbReference>
<dbReference type="Proteomes" id="UP000558509">
    <property type="component" value="Unassembled WGS sequence"/>
</dbReference>
<dbReference type="PANTHER" id="PTHR22589">
    <property type="entry name" value="CARNITINE O-ACYLTRANSFERASE"/>
    <property type="match status" value="1"/>
</dbReference>
<dbReference type="Pfam" id="PF00755">
    <property type="entry name" value="Carn_acyltransf"/>
    <property type="match status" value="1"/>
</dbReference>
<comment type="catalytic activity">
    <reaction evidence="12">
        <text>octanoyl-CoA + (R)-carnitine = O-octanoyl-(R)-carnitine + CoA</text>
        <dbReference type="Rhea" id="RHEA:17177"/>
        <dbReference type="ChEBI" id="CHEBI:16347"/>
        <dbReference type="ChEBI" id="CHEBI:18102"/>
        <dbReference type="ChEBI" id="CHEBI:57287"/>
        <dbReference type="ChEBI" id="CHEBI:57386"/>
        <dbReference type="EC" id="2.3.1.137"/>
    </reaction>
</comment>
<keyword evidence="7" id="KW-0007">Acetylation</keyword>
<dbReference type="FunFam" id="3.30.559.70:FF:000006">
    <property type="entry name" value="Peroxisomal carnitine O-octanoyltransferase"/>
    <property type="match status" value="1"/>
</dbReference>
<feature type="non-terminal residue" evidence="17">
    <location>
        <position position="613"/>
    </location>
</feature>
<evidence type="ECO:0000256" key="7">
    <source>
        <dbReference type="ARBA" id="ARBA00022990"/>
    </source>
</evidence>
<name>A0A7K7Y1N5_THRLU</name>
<comment type="pathway">
    <text evidence="2">Lipid metabolism; fatty acid beta-oxidation.</text>
</comment>
<comment type="similarity">
    <text evidence="3">Belongs to the carnitine/choline acetyltransferase family.</text>
</comment>
<gene>
    <name evidence="17" type="primary">Crot</name>
    <name evidence="17" type="ORF">THRLUD_R05964</name>
</gene>
<dbReference type="InterPro" id="IPR023213">
    <property type="entry name" value="CAT-like_dom_sf"/>
</dbReference>
<reference evidence="17 18" key="1">
    <citation type="submission" date="2019-09" db="EMBL/GenBank/DDBJ databases">
        <title>Bird 10,000 Genomes (B10K) Project - Family phase.</title>
        <authorList>
            <person name="Zhang G."/>
        </authorList>
    </citation>
    <scope>NUCLEOTIDE SEQUENCE [LARGE SCALE GENOMIC DNA]</scope>
    <source>
        <strain evidence="17">B10K-DU-001-68</strain>
        <tissue evidence="17">Muscle</tissue>
    </source>
</reference>
<comment type="subcellular location">
    <subcellularLocation>
        <location evidence="1">Peroxisome</location>
    </subcellularLocation>
</comment>
<dbReference type="PANTHER" id="PTHR22589:SF67">
    <property type="entry name" value="PEROXISOMAL CARNITINE O-OCTANOYLTRANSFERASE"/>
    <property type="match status" value="1"/>
</dbReference>
<protein>
    <recommendedName>
        <fullName evidence="14">Peroxisomal carnitine O-octanoyltransferase</fullName>
        <ecNumber evidence="13">2.3.1.137</ecNumber>
    </recommendedName>
</protein>
<dbReference type="InterPro" id="IPR042572">
    <property type="entry name" value="Carn_acyl_trans_N"/>
</dbReference>
<dbReference type="GO" id="GO:0005777">
    <property type="term" value="C:peroxisome"/>
    <property type="evidence" value="ECO:0007669"/>
    <property type="project" value="UniProtKB-SubCell"/>
</dbReference>
<organism evidence="17 18">
    <name type="scientific">Thryothorus ludovicianus</name>
    <name type="common">Carolina wren</name>
    <name type="synonym">Sylvia ludoviciana</name>
    <dbReference type="NCBI Taxonomy" id="74200"/>
    <lineage>
        <taxon>Eukaryota</taxon>
        <taxon>Metazoa</taxon>
        <taxon>Chordata</taxon>
        <taxon>Craniata</taxon>
        <taxon>Vertebrata</taxon>
        <taxon>Euteleostomi</taxon>
        <taxon>Archelosauria</taxon>
        <taxon>Archosauria</taxon>
        <taxon>Dinosauria</taxon>
        <taxon>Saurischia</taxon>
        <taxon>Theropoda</taxon>
        <taxon>Coelurosauria</taxon>
        <taxon>Aves</taxon>
        <taxon>Neognathae</taxon>
        <taxon>Neoaves</taxon>
        <taxon>Telluraves</taxon>
        <taxon>Australaves</taxon>
        <taxon>Passeriformes</taxon>
        <taxon>Certhiidae</taxon>
        <taxon>Troglodytinae</taxon>
        <taxon>Thryothorus</taxon>
    </lineage>
</organism>
<dbReference type="InterPro" id="IPR000542">
    <property type="entry name" value="Carn_acyl_trans"/>
</dbReference>
<evidence type="ECO:0000256" key="13">
    <source>
        <dbReference type="ARBA" id="ARBA00066418"/>
    </source>
</evidence>
<feature type="active site" description="Proton acceptor" evidence="15">
    <location>
        <position position="328"/>
    </location>
</feature>
<evidence type="ECO:0000256" key="14">
    <source>
        <dbReference type="ARBA" id="ARBA00067184"/>
    </source>
</evidence>
<comment type="catalytic activity">
    <reaction evidence="11">
        <text>4,8-dimethylnonanoyl-CoA + (R)-carnitine = O-4,8-dimethylnonanoyl-(R)-carnitine + CoA</text>
        <dbReference type="Rhea" id="RHEA:44860"/>
        <dbReference type="ChEBI" id="CHEBI:16347"/>
        <dbReference type="ChEBI" id="CHEBI:57287"/>
        <dbReference type="ChEBI" id="CHEBI:77061"/>
        <dbReference type="ChEBI" id="CHEBI:84654"/>
    </reaction>
</comment>
<evidence type="ECO:0000256" key="15">
    <source>
        <dbReference type="PIRSR" id="PIRSR600542-1"/>
    </source>
</evidence>
<accession>A0A7K7Y1N5</accession>
<evidence type="ECO:0000256" key="6">
    <source>
        <dbReference type="ARBA" id="ARBA00022832"/>
    </source>
</evidence>
<dbReference type="PROSITE" id="PS00439">
    <property type="entry name" value="ACYLTRANSF_C_1"/>
    <property type="match status" value="1"/>
</dbReference>
<dbReference type="EMBL" id="VZTB01000696">
    <property type="protein sequence ID" value="NXA71845.1"/>
    <property type="molecule type" value="Genomic_DNA"/>
</dbReference>
<evidence type="ECO:0000256" key="2">
    <source>
        <dbReference type="ARBA" id="ARBA00005005"/>
    </source>
</evidence>
<evidence type="ECO:0000313" key="18">
    <source>
        <dbReference type="Proteomes" id="UP000558509"/>
    </source>
</evidence>
<dbReference type="EC" id="2.3.1.137" evidence="13"/>
<evidence type="ECO:0000256" key="12">
    <source>
        <dbReference type="ARBA" id="ARBA00052326"/>
    </source>
</evidence>
<dbReference type="GO" id="GO:0006635">
    <property type="term" value="P:fatty acid beta-oxidation"/>
    <property type="evidence" value="ECO:0007669"/>
    <property type="project" value="UniProtKB-UniPathway"/>
</dbReference>
<feature type="non-terminal residue" evidence="17">
    <location>
        <position position="1"/>
    </location>
</feature>
<proteinExistence type="inferred from homology"/>
<sequence length="613" mass="70225">NMEKQVLESSEERTFQYQDSLPSLPVPPLDESLSKYLDAVKPFLNQEEYQRTEDIVKKFENGIGKELHQKLLERAKMRRNWLEDWWLNVAYLDLRISTQIHCNMGGPGPYIEHCWPPKEGTQIDRACINIWHNLKYWDLLRAEKIAVERSGSTVLDMNQFRMLFCTCKIPGHTRDSLGSYFKTEAEGECPSHLIVLCRGRVFAFDAIHEGSMLTPPEIFRQLTYIQKRCNNEPDGPGLAALTSNERTKWAELREYLINLDPKNLALLEKIQRSLFVVGLDDSSPHATPEDYTELTRLGLTGDPTVRWGDKSYNSIFFSNGTCSAFCDHSPFDAMALITMLSYAEKKIIENEGKWKGSDNVRDIPWPEELVFTVDPKIINEIECTKELYYKKVSDLQLVSYAFTSFGKALIRKRKLHPDTFVQLALQLAYYKCHGRPGCCYETAMTRRFYHGRTETIRPCTVEAVEWCKSMLDPSDSNYQRLQLMHKAFAKHNKMRKECENGKGFDRHLLGLLLIAQEQGLPVPELYGDKAFTASGGGGNFVLSTSLTGYSRFSGSALPMVEHGYGFFYAIRDDRIVATCSSWRSCPETDAEVLCRTLFQCFHDVLQLTVTAQL</sequence>
<feature type="domain" description="Choline/carnitine acyltransferase" evidence="16">
    <location>
        <begin position="24"/>
        <end position="597"/>
    </location>
</feature>
<evidence type="ECO:0000256" key="1">
    <source>
        <dbReference type="ARBA" id="ARBA00004275"/>
    </source>
</evidence>
<dbReference type="SUPFAM" id="SSF52777">
    <property type="entry name" value="CoA-dependent acyltransferases"/>
    <property type="match status" value="2"/>
</dbReference>
<keyword evidence="4" id="KW-0813">Transport</keyword>
<dbReference type="Gene3D" id="3.30.559.10">
    <property type="entry name" value="Chloramphenicol acetyltransferase-like domain"/>
    <property type="match status" value="1"/>
</dbReference>
<keyword evidence="5 17" id="KW-0808">Transferase</keyword>
<evidence type="ECO:0000256" key="3">
    <source>
        <dbReference type="ARBA" id="ARBA00005232"/>
    </source>
</evidence>
<comment type="caution">
    <text evidence="17">The sequence shown here is derived from an EMBL/GenBank/DDBJ whole genome shotgun (WGS) entry which is preliminary data.</text>
</comment>
<evidence type="ECO:0000256" key="5">
    <source>
        <dbReference type="ARBA" id="ARBA00022679"/>
    </source>
</evidence>
<dbReference type="InterPro" id="IPR039551">
    <property type="entry name" value="Cho/carn_acyl_trans"/>
</dbReference>
<keyword evidence="10" id="KW-0012">Acyltransferase</keyword>
<dbReference type="Gene3D" id="1.10.275.20">
    <property type="entry name" value="Choline/Carnitine o-acyltransferase"/>
    <property type="match status" value="1"/>
</dbReference>
<dbReference type="AlphaFoldDB" id="A0A7K7Y1N5"/>
<keyword evidence="18" id="KW-1185">Reference proteome</keyword>
<dbReference type="GO" id="GO:0008458">
    <property type="term" value="F:carnitine O-octanoyltransferase activity"/>
    <property type="evidence" value="ECO:0007669"/>
    <property type="project" value="UniProtKB-EC"/>
</dbReference>
<evidence type="ECO:0000256" key="11">
    <source>
        <dbReference type="ARBA" id="ARBA00048999"/>
    </source>
</evidence>
<evidence type="ECO:0000256" key="4">
    <source>
        <dbReference type="ARBA" id="ARBA00022448"/>
    </source>
</evidence>
<evidence type="ECO:0000259" key="16">
    <source>
        <dbReference type="Pfam" id="PF00755"/>
    </source>
</evidence>
<keyword evidence="9" id="KW-0576">Peroxisome</keyword>
<evidence type="ECO:0000256" key="10">
    <source>
        <dbReference type="ARBA" id="ARBA00023315"/>
    </source>
</evidence>
<dbReference type="Gene3D" id="3.30.559.70">
    <property type="entry name" value="Choline/Carnitine o-acyltransferase, domain 2"/>
    <property type="match status" value="1"/>
</dbReference>
<evidence type="ECO:0000256" key="8">
    <source>
        <dbReference type="ARBA" id="ARBA00023098"/>
    </source>
</evidence>
<keyword evidence="8" id="KW-0443">Lipid metabolism</keyword>
<evidence type="ECO:0000313" key="17">
    <source>
        <dbReference type="EMBL" id="NXA71845.1"/>
    </source>
</evidence>